<dbReference type="InterPro" id="IPR032710">
    <property type="entry name" value="NTF2-like_dom_sf"/>
</dbReference>
<feature type="domain" description="SnoaL-like" evidence="1">
    <location>
        <begin position="5"/>
        <end position="134"/>
    </location>
</feature>
<sequence>MNKQEELQARLELKALVDNYATESDKDNQDYYVNVFAPDTHVTVYMNKEVAMEFHNVADLIAAYKSFGAAKEAFHMNGQQTVEFQDDTHASGIVYGMAHLVNEAGGKDVLTTHYIRYYDSYEKIDGRWLITERDQHFIFSKNESL</sequence>
<organism evidence="2 3">
    <name type="scientific">Streptococcus cristatus</name>
    <dbReference type="NCBI Taxonomy" id="45634"/>
    <lineage>
        <taxon>Bacteria</taxon>
        <taxon>Bacillati</taxon>
        <taxon>Bacillota</taxon>
        <taxon>Bacilli</taxon>
        <taxon>Lactobacillales</taxon>
        <taxon>Streptococcaceae</taxon>
        <taxon>Streptococcus</taxon>
    </lineage>
</organism>
<dbReference type="Pfam" id="PF13577">
    <property type="entry name" value="SnoaL_4"/>
    <property type="match status" value="1"/>
</dbReference>
<name>A0A139N4N9_STRCR</name>
<dbReference type="PATRIC" id="fig|45634.12.peg.339"/>
<dbReference type="Gene3D" id="3.10.450.50">
    <property type="match status" value="1"/>
</dbReference>
<evidence type="ECO:0000259" key="1">
    <source>
        <dbReference type="Pfam" id="PF13577"/>
    </source>
</evidence>
<proteinExistence type="predicted"/>
<protein>
    <recommendedName>
        <fullName evidence="1">SnoaL-like domain-containing protein</fullName>
    </recommendedName>
</protein>
<dbReference type="STRING" id="45634.SCRDD08_00327"/>
<dbReference type="Proteomes" id="UP000070377">
    <property type="component" value="Unassembled WGS sequence"/>
</dbReference>
<evidence type="ECO:0000313" key="2">
    <source>
        <dbReference type="EMBL" id="KXT70893.1"/>
    </source>
</evidence>
<dbReference type="AlphaFoldDB" id="A0A139N4N9"/>
<reference evidence="2 3" key="1">
    <citation type="submission" date="2016-01" db="EMBL/GenBank/DDBJ databases">
        <title>Highly variable Streptococcus oralis are common among viridans streptococci isolated from primates.</title>
        <authorList>
            <person name="Denapaite D."/>
            <person name="Rieger M."/>
            <person name="Koendgen S."/>
            <person name="Brueckner R."/>
            <person name="Ochigava I."/>
            <person name="Kappeler P."/>
            <person name="Maetz-Rensing K."/>
            <person name="Leendertz F."/>
            <person name="Hakenbeck R."/>
        </authorList>
    </citation>
    <scope>NUCLEOTIDE SEQUENCE [LARGE SCALE GENOMIC DNA]</scope>
    <source>
        <strain evidence="2 3">DD08</strain>
    </source>
</reference>
<dbReference type="RefSeq" id="WP_061422137.1">
    <property type="nucleotide sequence ID" value="NZ_KQ969062.1"/>
</dbReference>
<dbReference type="InterPro" id="IPR037401">
    <property type="entry name" value="SnoaL-like"/>
</dbReference>
<dbReference type="SUPFAM" id="SSF54427">
    <property type="entry name" value="NTF2-like"/>
    <property type="match status" value="1"/>
</dbReference>
<evidence type="ECO:0000313" key="3">
    <source>
        <dbReference type="Proteomes" id="UP000070377"/>
    </source>
</evidence>
<comment type="caution">
    <text evidence="2">The sequence shown here is derived from an EMBL/GenBank/DDBJ whole genome shotgun (WGS) entry which is preliminary data.</text>
</comment>
<gene>
    <name evidence="2" type="ORF">SCRDD08_00327</name>
</gene>
<dbReference type="EMBL" id="LQRD01000017">
    <property type="protein sequence ID" value="KXT70893.1"/>
    <property type="molecule type" value="Genomic_DNA"/>
</dbReference>
<accession>A0A139N4N9</accession>